<dbReference type="InterPro" id="IPR013249">
    <property type="entry name" value="RNA_pol_sigma70_r4_t2"/>
</dbReference>
<dbReference type="InterPro" id="IPR036388">
    <property type="entry name" value="WH-like_DNA-bd_sf"/>
</dbReference>
<evidence type="ECO:0000259" key="6">
    <source>
        <dbReference type="Pfam" id="PF08281"/>
    </source>
</evidence>
<evidence type="ECO:0000313" key="7">
    <source>
        <dbReference type="EMBL" id="QHJ00343.1"/>
    </source>
</evidence>
<dbReference type="Proteomes" id="UP000464787">
    <property type="component" value="Chromosome"/>
</dbReference>
<organism evidence="7 8">
    <name type="scientific">Xylophilus rhododendri</name>
    <dbReference type="NCBI Taxonomy" id="2697032"/>
    <lineage>
        <taxon>Bacteria</taxon>
        <taxon>Pseudomonadati</taxon>
        <taxon>Pseudomonadota</taxon>
        <taxon>Betaproteobacteria</taxon>
        <taxon>Burkholderiales</taxon>
        <taxon>Xylophilus</taxon>
    </lineage>
</organism>
<dbReference type="InterPro" id="IPR007627">
    <property type="entry name" value="RNA_pol_sigma70_r2"/>
</dbReference>
<comment type="similarity">
    <text evidence="1">Belongs to the sigma-70 factor family. ECF subfamily.</text>
</comment>
<accession>A0A857JBK0</accession>
<sequence>MSFRLSPRTGPGEAPVPSVSTLYEDHQGWLRRWLGRQLDGDAHQAADLAQDTFLRLLQRQQADIAELREPRAFLSRIARGLVIDFWRRREIERAWLDALAAQPEAFAPSPEQQAMAIQALCRIDAMLQDMAPRPRQAFILSRVHGLPYAEIALELGVSERMVKRYMADAMLHCIALDLDPAAA</sequence>
<evidence type="ECO:0000313" key="8">
    <source>
        <dbReference type="Proteomes" id="UP000464787"/>
    </source>
</evidence>
<dbReference type="GO" id="GO:0006352">
    <property type="term" value="P:DNA-templated transcription initiation"/>
    <property type="evidence" value="ECO:0007669"/>
    <property type="project" value="InterPro"/>
</dbReference>
<dbReference type="EMBL" id="CP047650">
    <property type="protein sequence ID" value="QHJ00343.1"/>
    <property type="molecule type" value="Genomic_DNA"/>
</dbReference>
<dbReference type="InterPro" id="IPR013325">
    <property type="entry name" value="RNA_pol_sigma_r2"/>
</dbReference>
<dbReference type="SUPFAM" id="SSF88946">
    <property type="entry name" value="Sigma2 domain of RNA polymerase sigma factors"/>
    <property type="match status" value="1"/>
</dbReference>
<feature type="domain" description="RNA polymerase sigma factor 70 region 4 type 2" evidence="6">
    <location>
        <begin position="123"/>
        <end position="173"/>
    </location>
</feature>
<keyword evidence="3" id="KW-0731">Sigma factor</keyword>
<evidence type="ECO:0000256" key="3">
    <source>
        <dbReference type="ARBA" id="ARBA00023082"/>
    </source>
</evidence>
<evidence type="ECO:0000259" key="5">
    <source>
        <dbReference type="Pfam" id="PF04542"/>
    </source>
</evidence>
<evidence type="ECO:0000256" key="4">
    <source>
        <dbReference type="ARBA" id="ARBA00023163"/>
    </source>
</evidence>
<keyword evidence="4" id="KW-0804">Transcription</keyword>
<dbReference type="Pfam" id="PF08281">
    <property type="entry name" value="Sigma70_r4_2"/>
    <property type="match status" value="1"/>
</dbReference>
<keyword evidence="2" id="KW-0805">Transcription regulation</keyword>
<protein>
    <submittedName>
        <fullName evidence="7">Sigma-70 family RNA polymerase sigma factor</fullName>
    </submittedName>
</protein>
<dbReference type="PANTHER" id="PTHR43133:SF63">
    <property type="entry name" value="RNA POLYMERASE SIGMA FACTOR FECI-RELATED"/>
    <property type="match status" value="1"/>
</dbReference>
<dbReference type="Pfam" id="PF04542">
    <property type="entry name" value="Sigma70_r2"/>
    <property type="match status" value="1"/>
</dbReference>
<dbReference type="KEGG" id="xyk:GT347_21595"/>
<evidence type="ECO:0000256" key="2">
    <source>
        <dbReference type="ARBA" id="ARBA00023015"/>
    </source>
</evidence>
<dbReference type="InterPro" id="IPR014284">
    <property type="entry name" value="RNA_pol_sigma-70_dom"/>
</dbReference>
<name>A0A857JBK0_9BURK</name>
<gene>
    <name evidence="7" type="ORF">GT347_21595</name>
</gene>
<dbReference type="Gene3D" id="1.10.10.10">
    <property type="entry name" value="Winged helix-like DNA-binding domain superfamily/Winged helix DNA-binding domain"/>
    <property type="match status" value="1"/>
</dbReference>
<dbReference type="GO" id="GO:0003677">
    <property type="term" value="F:DNA binding"/>
    <property type="evidence" value="ECO:0007669"/>
    <property type="project" value="InterPro"/>
</dbReference>
<proteinExistence type="inferred from homology"/>
<dbReference type="SUPFAM" id="SSF88659">
    <property type="entry name" value="Sigma3 and sigma4 domains of RNA polymerase sigma factors"/>
    <property type="match status" value="1"/>
</dbReference>
<feature type="domain" description="RNA polymerase sigma-70 region 2" evidence="5">
    <location>
        <begin position="22"/>
        <end position="89"/>
    </location>
</feature>
<dbReference type="InterPro" id="IPR013324">
    <property type="entry name" value="RNA_pol_sigma_r3/r4-like"/>
</dbReference>
<dbReference type="Gene3D" id="1.10.1740.10">
    <property type="match status" value="1"/>
</dbReference>
<keyword evidence="8" id="KW-1185">Reference proteome</keyword>
<reference evidence="7 8" key="1">
    <citation type="submission" date="2020-01" db="EMBL/GenBank/DDBJ databases">
        <title>Genome sequencing of strain KACC 21265.</title>
        <authorList>
            <person name="Heo J."/>
            <person name="Kim S.-J."/>
            <person name="Kim J.-S."/>
            <person name="Hong S.-B."/>
            <person name="Kwon S.-W."/>
        </authorList>
    </citation>
    <scope>NUCLEOTIDE SEQUENCE [LARGE SCALE GENOMIC DNA]</scope>
    <source>
        <strain evidence="7 8">KACC 21265</strain>
    </source>
</reference>
<dbReference type="RefSeq" id="WP_160554153.1">
    <property type="nucleotide sequence ID" value="NZ_CP047650.1"/>
</dbReference>
<dbReference type="PANTHER" id="PTHR43133">
    <property type="entry name" value="RNA POLYMERASE ECF-TYPE SIGMA FACTO"/>
    <property type="match status" value="1"/>
</dbReference>
<dbReference type="AlphaFoldDB" id="A0A857JBK0"/>
<evidence type="ECO:0000256" key="1">
    <source>
        <dbReference type="ARBA" id="ARBA00010641"/>
    </source>
</evidence>
<dbReference type="InterPro" id="IPR039425">
    <property type="entry name" value="RNA_pol_sigma-70-like"/>
</dbReference>
<dbReference type="NCBIfam" id="TIGR02937">
    <property type="entry name" value="sigma70-ECF"/>
    <property type="match status" value="1"/>
</dbReference>
<dbReference type="GO" id="GO:0016987">
    <property type="term" value="F:sigma factor activity"/>
    <property type="evidence" value="ECO:0007669"/>
    <property type="project" value="UniProtKB-KW"/>
</dbReference>